<protein>
    <submittedName>
        <fullName evidence="1">Uncharacterized protein</fullName>
    </submittedName>
</protein>
<evidence type="ECO:0000313" key="2">
    <source>
        <dbReference type="Proteomes" id="UP001060085"/>
    </source>
</evidence>
<name>A0ACC0A6E0_CATRO</name>
<dbReference type="EMBL" id="CM044706">
    <property type="protein sequence ID" value="KAI5656151.1"/>
    <property type="molecule type" value="Genomic_DNA"/>
</dbReference>
<dbReference type="Proteomes" id="UP001060085">
    <property type="component" value="Linkage Group LG06"/>
</dbReference>
<reference evidence="2" key="1">
    <citation type="journal article" date="2023" name="Nat. Plants">
        <title>Single-cell RNA sequencing provides a high-resolution roadmap for understanding the multicellular compartmentation of specialized metabolism.</title>
        <authorList>
            <person name="Sun S."/>
            <person name="Shen X."/>
            <person name="Li Y."/>
            <person name="Li Y."/>
            <person name="Wang S."/>
            <person name="Li R."/>
            <person name="Zhang H."/>
            <person name="Shen G."/>
            <person name="Guo B."/>
            <person name="Wei J."/>
            <person name="Xu J."/>
            <person name="St-Pierre B."/>
            <person name="Chen S."/>
            <person name="Sun C."/>
        </authorList>
    </citation>
    <scope>NUCLEOTIDE SEQUENCE [LARGE SCALE GENOMIC DNA]</scope>
</reference>
<organism evidence="1 2">
    <name type="scientific">Catharanthus roseus</name>
    <name type="common">Madagascar periwinkle</name>
    <name type="synonym">Vinca rosea</name>
    <dbReference type="NCBI Taxonomy" id="4058"/>
    <lineage>
        <taxon>Eukaryota</taxon>
        <taxon>Viridiplantae</taxon>
        <taxon>Streptophyta</taxon>
        <taxon>Embryophyta</taxon>
        <taxon>Tracheophyta</taxon>
        <taxon>Spermatophyta</taxon>
        <taxon>Magnoliopsida</taxon>
        <taxon>eudicotyledons</taxon>
        <taxon>Gunneridae</taxon>
        <taxon>Pentapetalae</taxon>
        <taxon>asterids</taxon>
        <taxon>lamiids</taxon>
        <taxon>Gentianales</taxon>
        <taxon>Apocynaceae</taxon>
        <taxon>Rauvolfioideae</taxon>
        <taxon>Vinceae</taxon>
        <taxon>Catharanthinae</taxon>
        <taxon>Catharanthus</taxon>
    </lineage>
</organism>
<gene>
    <name evidence="1" type="ORF">M9H77_24944</name>
</gene>
<keyword evidence="2" id="KW-1185">Reference proteome</keyword>
<evidence type="ECO:0000313" key="1">
    <source>
        <dbReference type="EMBL" id="KAI5656151.1"/>
    </source>
</evidence>
<comment type="caution">
    <text evidence="1">The sequence shown here is derived from an EMBL/GenBank/DDBJ whole genome shotgun (WGS) entry which is preliminary data.</text>
</comment>
<proteinExistence type="predicted"/>
<accession>A0ACC0A6E0</accession>
<sequence length="234" mass="26743">MEGLKVADTDLVVYVHPSKAKRIKDAILRELGSMLFKFNETFDGVVLAYEPREPSNLAKILPGIHPYLGVKLKAKLLLFHPKPNMLIEGEVVKLSQQSIHVVVLGFSSAVITEEDIREEFKYKIKHGKEVFVSSFHKRHRIEVGTIVRFLVKSFDEEILHISGTLVPAHTGCVRWLERNSEERSNFDSGVKKRMATEETRDIPYDENVMVDESVPLYAANNRTKKSKRRKNGDE</sequence>